<feature type="domain" description="NXPE C-terminal" evidence="3">
    <location>
        <begin position="386"/>
        <end position="608"/>
    </location>
</feature>
<dbReference type="PANTHER" id="PTHR16165">
    <property type="entry name" value="NXPE FAMILY MEMBER"/>
    <property type="match status" value="1"/>
</dbReference>
<dbReference type="SUPFAM" id="SSF81296">
    <property type="entry name" value="E set domains"/>
    <property type="match status" value="1"/>
</dbReference>
<dbReference type="InterPro" id="IPR014756">
    <property type="entry name" value="Ig_E-set"/>
</dbReference>
<evidence type="ECO:0000256" key="2">
    <source>
        <dbReference type="SAM" id="Phobius"/>
    </source>
</evidence>
<dbReference type="Proteomes" id="UP000886700">
    <property type="component" value="Unplaced"/>
</dbReference>
<keyword evidence="4" id="KW-1185">Reference proteome</keyword>
<comment type="similarity">
    <text evidence="1">Belongs to the NXPE family.</text>
</comment>
<sequence length="608" mass="69176">MCGSDQRAPATQFMGAITHVAVGSPVAWLPLSYPCSFLILTMFSNILCQKLLLMLMSLLIITWIIFEISESSTKLWMALSSSISFHSWNTSMKSSCPERPMNQSRIPTETKLREEIPKVTRPVKSPTEKELRIREILEKLNQQIPPRPFTHLNTTTSAKESRATILNPRGKYCKGDQLDILIEARDYLRNKKEYGGDFLRARMSSPALKAGASGKVTDFNNGTYLVSFTLFWEGQVALSILLIHPSEGVSALWRARNQGYDRIAFKGKFVNGTSQVLAECGLTLNSSNELCKYLYSGGEEVFYCMKPQHMPCEALTHVCTKQQAVSFLTDKEKVLFQKSNIGVEIMKNPKYISVSQCNKSEENRTEKCQIGTEIPTPSGYTFRGRWITAQCKQSLLNSSQINDCLKGKLIYLLGDSTLRQWINYFPKVAKTLKPFDLHGTGLYKKHVLLDADRHTLVEWKKHSHPFITVQLYSVIDDGYIPQEIDRLPGDKDTVIVITLGQHFRPFPMELFIRRVISIQKAIERLFLRGPDTKVIIKAENIREMYLDTEKFGDFHGYIQYLTMKDIFKDLHVGIIDAWDMTIACGSNILHPSDEVIGNQIVMFLSYIC</sequence>
<dbReference type="Gene3D" id="2.60.40.10">
    <property type="entry name" value="Immunoglobulins"/>
    <property type="match status" value="1"/>
</dbReference>
<evidence type="ECO:0000313" key="4">
    <source>
        <dbReference type="Proteomes" id="UP000886700"/>
    </source>
</evidence>
<accession>A0ABM2WCK8</accession>
<feature type="transmembrane region" description="Helical" evidence="2">
    <location>
        <begin position="37"/>
        <end position="66"/>
    </location>
</feature>
<reference evidence="5" key="1">
    <citation type="submission" date="2025-08" db="UniProtKB">
        <authorList>
            <consortium name="RefSeq"/>
        </authorList>
    </citation>
    <scope>IDENTIFICATION</scope>
    <source>
        <tissue evidence="5">Liver</tissue>
    </source>
</reference>
<evidence type="ECO:0000259" key="3">
    <source>
        <dbReference type="Pfam" id="PF24536"/>
    </source>
</evidence>
<evidence type="ECO:0000313" key="5">
    <source>
        <dbReference type="RefSeq" id="XP_040586138.1"/>
    </source>
</evidence>
<dbReference type="RefSeq" id="XP_040586138.1">
    <property type="nucleotide sequence ID" value="XM_040730204.1"/>
</dbReference>
<protein>
    <submittedName>
        <fullName evidence="5">NXPE family member 1 isoform X1</fullName>
    </submittedName>
</protein>
<dbReference type="Pfam" id="PF06312">
    <property type="entry name" value="Neurexophilin"/>
    <property type="match status" value="1"/>
</dbReference>
<dbReference type="PANTHER" id="PTHR16165:SF3">
    <property type="entry name" value="NXPE FAMILY MEMBER 1"/>
    <property type="match status" value="1"/>
</dbReference>
<keyword evidence="2" id="KW-0812">Transmembrane</keyword>
<keyword evidence="2" id="KW-0472">Membrane</keyword>
<proteinExistence type="inferred from homology"/>
<dbReference type="InterPro" id="IPR057106">
    <property type="entry name" value="NXPE4_C"/>
</dbReference>
<keyword evidence="2" id="KW-1133">Transmembrane helix</keyword>
<organism evidence="4 5">
    <name type="scientific">Mesocricetus auratus</name>
    <name type="common">Golden hamster</name>
    <dbReference type="NCBI Taxonomy" id="10036"/>
    <lineage>
        <taxon>Eukaryota</taxon>
        <taxon>Metazoa</taxon>
        <taxon>Chordata</taxon>
        <taxon>Craniata</taxon>
        <taxon>Vertebrata</taxon>
        <taxon>Euteleostomi</taxon>
        <taxon>Mammalia</taxon>
        <taxon>Eutheria</taxon>
        <taxon>Euarchontoglires</taxon>
        <taxon>Glires</taxon>
        <taxon>Rodentia</taxon>
        <taxon>Myomorpha</taxon>
        <taxon>Muroidea</taxon>
        <taxon>Cricetidae</taxon>
        <taxon>Cricetinae</taxon>
        <taxon>Mesocricetus</taxon>
    </lineage>
</organism>
<feature type="transmembrane region" description="Helical" evidence="2">
    <location>
        <begin position="12"/>
        <end position="31"/>
    </location>
</feature>
<dbReference type="InterPro" id="IPR026845">
    <property type="entry name" value="NXPH/NXPE"/>
</dbReference>
<dbReference type="Pfam" id="PF24536">
    <property type="entry name" value="NXPE4_C"/>
    <property type="match status" value="1"/>
</dbReference>
<dbReference type="InterPro" id="IPR013783">
    <property type="entry name" value="Ig-like_fold"/>
</dbReference>
<name>A0ABM2WCK8_MESAU</name>
<gene>
    <name evidence="5" type="primary">LOC101844186</name>
</gene>
<evidence type="ECO:0000256" key="1">
    <source>
        <dbReference type="ARBA" id="ARBA00005431"/>
    </source>
</evidence>
<dbReference type="GeneID" id="101844186"/>